<dbReference type="Gene3D" id="2.40.50.140">
    <property type="entry name" value="Nucleic acid-binding proteins"/>
    <property type="match status" value="1"/>
</dbReference>
<evidence type="ECO:0000313" key="2">
    <source>
        <dbReference type="EMBL" id="KAF1769431.1"/>
    </source>
</evidence>
<evidence type="ECO:0000313" key="3">
    <source>
        <dbReference type="Proteomes" id="UP000483820"/>
    </source>
</evidence>
<comment type="caution">
    <text evidence="2">The sequence shown here is derived from an EMBL/GenBank/DDBJ whole genome shotgun (WGS) entry which is preliminary data.</text>
</comment>
<feature type="compositionally biased region" description="Acidic residues" evidence="1">
    <location>
        <begin position="217"/>
        <end position="243"/>
    </location>
</feature>
<protein>
    <submittedName>
        <fullName evidence="2">Uncharacterized protein</fullName>
    </submittedName>
</protein>
<name>A0A6A5HQC3_CAERE</name>
<accession>A0A6A5HQC3</accession>
<feature type="region of interest" description="Disordered" evidence="1">
    <location>
        <begin position="202"/>
        <end position="279"/>
    </location>
</feature>
<dbReference type="AlphaFoldDB" id="A0A6A5HQC3"/>
<proteinExistence type="predicted"/>
<dbReference type="EMBL" id="WUAV01000001">
    <property type="protein sequence ID" value="KAF1769431.1"/>
    <property type="molecule type" value="Genomic_DNA"/>
</dbReference>
<dbReference type="Proteomes" id="UP000483820">
    <property type="component" value="Chromosome I"/>
</dbReference>
<dbReference type="RefSeq" id="XP_053591536.1">
    <property type="nucleotide sequence ID" value="XM_053722891.1"/>
</dbReference>
<dbReference type="KEGG" id="crq:GCK72_001248"/>
<dbReference type="InterPro" id="IPR012340">
    <property type="entry name" value="NA-bd_OB-fold"/>
</dbReference>
<reference evidence="2 3" key="1">
    <citation type="submission" date="2019-12" db="EMBL/GenBank/DDBJ databases">
        <title>Chromosome-level assembly of the Caenorhabditis remanei genome.</title>
        <authorList>
            <person name="Teterina A.A."/>
            <person name="Willis J.H."/>
            <person name="Phillips P.C."/>
        </authorList>
    </citation>
    <scope>NUCLEOTIDE SEQUENCE [LARGE SCALE GENOMIC DNA]</scope>
    <source>
        <strain evidence="2 3">PX506</strain>
        <tissue evidence="2">Whole organism</tissue>
    </source>
</reference>
<sequence length="311" mass="34664">MTEQERHQYIPEHPVPLTLETIANSKTERFEFGKVSVVRVQVIAIVESIEIKDNSLVVLVTDEKRQNRVMVQKVISSSFPRNRAEELLVGDFVDIVGKMRVMENGTSFLNALGLDIVGRAQHDCYVSLCQISKVFYEKKSPSFQNLPSLPSGTQTKVPTKLGLKKKVGSLDRFPMEMLEESSSVENNMGVWPKEIEELAAGASTSGMEVDPFRTESSDSDDDSEDSDEDEEESEEESDTEDSFDAGPPKTEPVEQVKSSTVQESQMETDDSFEAGPALIIPVKEPKIESGKVGTEIKEENIEVEFDSFENI</sequence>
<dbReference type="CTD" id="9810983"/>
<feature type="compositionally biased region" description="Polar residues" evidence="1">
    <location>
        <begin position="256"/>
        <end position="265"/>
    </location>
</feature>
<evidence type="ECO:0000256" key="1">
    <source>
        <dbReference type="SAM" id="MobiDB-lite"/>
    </source>
</evidence>
<organism evidence="2 3">
    <name type="scientific">Caenorhabditis remanei</name>
    <name type="common">Caenorhabditis vulgaris</name>
    <dbReference type="NCBI Taxonomy" id="31234"/>
    <lineage>
        <taxon>Eukaryota</taxon>
        <taxon>Metazoa</taxon>
        <taxon>Ecdysozoa</taxon>
        <taxon>Nematoda</taxon>
        <taxon>Chromadorea</taxon>
        <taxon>Rhabditida</taxon>
        <taxon>Rhabditina</taxon>
        <taxon>Rhabditomorpha</taxon>
        <taxon>Rhabditoidea</taxon>
        <taxon>Rhabditidae</taxon>
        <taxon>Peloderinae</taxon>
        <taxon>Caenorhabditis</taxon>
    </lineage>
</organism>
<gene>
    <name evidence="2" type="ORF">GCK72_001248</name>
</gene>
<dbReference type="GeneID" id="9810983"/>